<evidence type="ECO:0000256" key="5">
    <source>
        <dbReference type="ARBA" id="ARBA00022801"/>
    </source>
</evidence>
<dbReference type="Pfam" id="PF00557">
    <property type="entry name" value="Peptidase_M24"/>
    <property type="match status" value="1"/>
</dbReference>
<keyword evidence="4 6" id="KW-0479">Metal-binding</keyword>
<comment type="function">
    <text evidence="1 6">Removes the N-terminal methionine from nascent proteins. The N-terminal methionine is often cleaved when the second residue in the primary sequence is small and uncharged (Met-Ala-, Cys, Gly, Pro, Ser, Thr, or Val). Requires deformylation of the N(alpha)-formylated initiator methionine before it can be hydrolyzed.</text>
</comment>
<dbReference type="HAMAP" id="MF_01974">
    <property type="entry name" value="MetAP_1"/>
    <property type="match status" value="1"/>
</dbReference>
<keyword evidence="2 6" id="KW-0031">Aminopeptidase</keyword>
<accession>A0ABC7ZIP5</accession>
<dbReference type="EC" id="3.4.11.18" evidence="6 7"/>
<feature type="binding site" evidence="6">
    <location>
        <position position="233"/>
    </location>
    <ligand>
        <name>a divalent metal cation</name>
        <dbReference type="ChEBI" id="CHEBI:60240"/>
        <label>1</label>
    </ligand>
</feature>
<protein>
    <recommendedName>
        <fullName evidence="6 7">Methionine aminopeptidase</fullName>
        <shortName evidence="6">MAP</shortName>
        <shortName evidence="6">MetAP</shortName>
        <ecNumber evidence="6 7">3.4.11.18</ecNumber>
    </recommendedName>
    <alternativeName>
        <fullName evidence="6">Peptidase M</fullName>
    </alternativeName>
</protein>
<comment type="cofactor">
    <cofactor evidence="6">
        <name>Co(2+)</name>
        <dbReference type="ChEBI" id="CHEBI:48828"/>
    </cofactor>
    <cofactor evidence="6">
        <name>Zn(2+)</name>
        <dbReference type="ChEBI" id="CHEBI:29105"/>
    </cofactor>
    <cofactor evidence="6">
        <name>Mn(2+)</name>
        <dbReference type="ChEBI" id="CHEBI:29035"/>
    </cofactor>
    <cofactor evidence="6">
        <name>Fe(2+)</name>
        <dbReference type="ChEBI" id="CHEBI:29033"/>
    </cofactor>
    <text evidence="6">Binds 2 divalent metal cations per subunit. Has a high-affinity and a low affinity metal-binding site. The true nature of the physiological cofactor is under debate. The enzyme is active with cobalt, zinc, manganese or divalent iron ions. Most likely, methionine aminopeptidases function as mononuclear Fe(2+)-metalloproteases under physiological conditions, and the catalytically relevant metal-binding site has been assigned to the histidine-containing high-affinity site.</text>
</comment>
<feature type="binding site" evidence="6">
    <location>
        <position position="169"/>
    </location>
    <ligand>
        <name>a divalent metal cation</name>
        <dbReference type="ChEBI" id="CHEBI:60240"/>
        <label>2</label>
        <note>catalytic</note>
    </ligand>
</feature>
<dbReference type="Proteomes" id="UP000005254">
    <property type="component" value="Chromosome"/>
</dbReference>
<dbReference type="PRINTS" id="PR00599">
    <property type="entry name" value="MAPEPTIDASE"/>
</dbReference>
<evidence type="ECO:0000313" key="9">
    <source>
        <dbReference type="EMBL" id="AFQ03985.1"/>
    </source>
</evidence>
<dbReference type="InterPro" id="IPR000994">
    <property type="entry name" value="Pept_M24"/>
</dbReference>
<dbReference type="InterPro" id="IPR002467">
    <property type="entry name" value="Pept_M24A_MAP1"/>
</dbReference>
<evidence type="ECO:0000256" key="7">
    <source>
        <dbReference type="RuleBase" id="RU003653"/>
    </source>
</evidence>
<dbReference type="SMR" id="A0ABC7ZIP5"/>
<dbReference type="PROSITE" id="PS00680">
    <property type="entry name" value="MAP_1"/>
    <property type="match status" value="1"/>
</dbReference>
<dbReference type="EMBL" id="CP003772">
    <property type="protein sequence ID" value="AFQ03985.1"/>
    <property type="molecule type" value="Genomic_DNA"/>
</dbReference>
<dbReference type="InterPro" id="IPR001714">
    <property type="entry name" value="Pept_M24_MAP"/>
</dbReference>
<evidence type="ECO:0000256" key="3">
    <source>
        <dbReference type="ARBA" id="ARBA00022670"/>
    </source>
</evidence>
<dbReference type="NCBIfam" id="TIGR00500">
    <property type="entry name" value="met_pdase_I"/>
    <property type="match status" value="1"/>
</dbReference>
<dbReference type="GO" id="GO:0046872">
    <property type="term" value="F:metal ion binding"/>
    <property type="evidence" value="ECO:0007669"/>
    <property type="project" value="UniProtKB-UniRule"/>
</dbReference>
<feature type="binding site" evidence="6">
    <location>
        <position position="233"/>
    </location>
    <ligand>
        <name>a divalent metal cation</name>
        <dbReference type="ChEBI" id="CHEBI:60240"/>
        <label>2</label>
        <note>catalytic</note>
    </ligand>
</feature>
<feature type="binding site" evidence="6">
    <location>
        <position position="176"/>
    </location>
    <ligand>
        <name>substrate</name>
    </ligand>
</feature>
<dbReference type="Gene3D" id="3.90.230.10">
    <property type="entry name" value="Creatinase/methionine aminopeptidase superfamily"/>
    <property type="match status" value="1"/>
</dbReference>
<dbReference type="GO" id="GO:0070006">
    <property type="term" value="F:metalloaminopeptidase activity"/>
    <property type="evidence" value="ECO:0007669"/>
    <property type="project" value="UniProtKB-UniRule"/>
</dbReference>
<feature type="binding site" evidence="6">
    <location>
        <position position="77"/>
    </location>
    <ligand>
        <name>substrate</name>
    </ligand>
</feature>
<dbReference type="KEGG" id="mgx:CM1_00995"/>
<feature type="domain" description="Peptidase M24" evidence="8">
    <location>
        <begin position="12"/>
        <end position="239"/>
    </location>
</feature>
<dbReference type="InterPro" id="IPR036005">
    <property type="entry name" value="Creatinase/aminopeptidase-like"/>
</dbReference>
<evidence type="ECO:0000256" key="4">
    <source>
        <dbReference type="ARBA" id="ARBA00022723"/>
    </source>
</evidence>
<keyword evidence="5 6" id="KW-0378">Hydrolase</keyword>
<feature type="binding site" evidence="6">
    <location>
        <position position="94"/>
    </location>
    <ligand>
        <name>a divalent metal cation</name>
        <dbReference type="ChEBI" id="CHEBI:60240"/>
        <label>1</label>
    </ligand>
</feature>
<reference evidence="9 10" key="1">
    <citation type="journal article" date="2012" name="J. Bacteriol.">
        <title>Draft Genome Sequences of Four Axenic Mycoplasma genitalium Strains Isolated from Denmark, Japan, and Australia.</title>
        <authorList>
            <person name="McGowin C.L."/>
            <person name="Ma L."/>
            <person name="Jensen J.S."/>
            <person name="Mancuso M.M."/>
            <person name="Hamasuna R."/>
            <person name="Adegboye D."/>
            <person name="Martin D.H."/>
        </authorList>
    </citation>
    <scope>NUCLEOTIDE SEQUENCE [LARGE SCALE GENOMIC DNA]</scope>
    <source>
        <strain evidence="9 10">M6320</strain>
    </source>
</reference>
<proteinExistence type="inferred from homology"/>
<dbReference type="CDD" id="cd01086">
    <property type="entry name" value="MetAP1"/>
    <property type="match status" value="1"/>
</dbReference>
<name>A0ABC7ZIP5_MYCGT</name>
<evidence type="ECO:0000256" key="2">
    <source>
        <dbReference type="ARBA" id="ARBA00022438"/>
    </source>
</evidence>
<comment type="subunit">
    <text evidence="6">Monomer.</text>
</comment>
<evidence type="ECO:0000259" key="8">
    <source>
        <dbReference type="Pfam" id="PF00557"/>
    </source>
</evidence>
<gene>
    <name evidence="6" type="primary">map</name>
    <name evidence="9" type="ORF">CM1_00995</name>
</gene>
<comment type="similarity">
    <text evidence="6">Belongs to the peptidase M24A family. Methionine aminopeptidase type 1 subfamily.</text>
</comment>
<dbReference type="GO" id="GO:0006508">
    <property type="term" value="P:proteolysis"/>
    <property type="evidence" value="ECO:0007669"/>
    <property type="project" value="UniProtKB-KW"/>
</dbReference>
<dbReference type="RefSeq" id="WP_009885857.1">
    <property type="nucleotide sequence ID" value="NC_018497.1"/>
</dbReference>
<organism evidence="9 10">
    <name type="scientific">Mycoplasmoides genitalium M6320</name>
    <dbReference type="NCBI Taxonomy" id="662945"/>
    <lineage>
        <taxon>Bacteria</taxon>
        <taxon>Bacillati</taxon>
        <taxon>Mycoplasmatota</taxon>
        <taxon>Mycoplasmoidales</taxon>
        <taxon>Mycoplasmoidaceae</taxon>
        <taxon>Mycoplasmoides</taxon>
    </lineage>
</organism>
<keyword evidence="3 6" id="KW-0645">Protease</keyword>
<evidence type="ECO:0000313" key="10">
    <source>
        <dbReference type="Proteomes" id="UP000005254"/>
    </source>
</evidence>
<dbReference type="AlphaFoldDB" id="A0ABC7ZIP5"/>
<feature type="binding site" evidence="6">
    <location>
        <position position="202"/>
    </location>
    <ligand>
        <name>a divalent metal cation</name>
        <dbReference type="ChEBI" id="CHEBI:60240"/>
        <label>2</label>
        <note>catalytic</note>
    </ligand>
</feature>
<evidence type="ECO:0000256" key="6">
    <source>
        <dbReference type="HAMAP-Rule" id="MF_01974"/>
    </source>
</evidence>
<dbReference type="PANTHER" id="PTHR43330:SF27">
    <property type="entry name" value="METHIONINE AMINOPEPTIDASE"/>
    <property type="match status" value="1"/>
</dbReference>
<dbReference type="PANTHER" id="PTHR43330">
    <property type="entry name" value="METHIONINE AMINOPEPTIDASE"/>
    <property type="match status" value="1"/>
</dbReference>
<sequence>MIYLKSANEVAGIKKACAIFKAVKAYFTIEKLLGKKLVTIDRLIKQFIEQKQAKCAFHGYLGFPGFNCLSLNQTVIHGVADQTVFKDSDKLTLDIGIDYHGYLCDAAFTLLGNKADPKAVKLLNDVEQAFSKVIEPELFVNNPIGNLSNAIQTYFENKGYFLVKEFGGHGCGIKIHEDPLILNWGEKNQGVRLQEGMVICIEPMVMTDSSEITMAANNWNVLTLKSKFNCHVEQMYHITNNGFECLTN</sequence>
<comment type="catalytic activity">
    <reaction evidence="6 7">
        <text>Release of N-terminal amino acids, preferentially methionine, from peptides and arylamides.</text>
        <dbReference type="EC" id="3.4.11.18"/>
    </reaction>
</comment>
<feature type="binding site" evidence="6">
    <location>
        <position position="105"/>
    </location>
    <ligand>
        <name>a divalent metal cation</name>
        <dbReference type="ChEBI" id="CHEBI:60240"/>
        <label>1</label>
    </ligand>
</feature>
<dbReference type="GO" id="GO:0004239">
    <property type="term" value="F:initiator methionyl aminopeptidase activity"/>
    <property type="evidence" value="ECO:0007669"/>
    <property type="project" value="UniProtKB-UniRule"/>
</dbReference>
<evidence type="ECO:0000256" key="1">
    <source>
        <dbReference type="ARBA" id="ARBA00002521"/>
    </source>
</evidence>
<dbReference type="SUPFAM" id="SSF55920">
    <property type="entry name" value="Creatinase/aminopeptidase"/>
    <property type="match status" value="1"/>
</dbReference>
<dbReference type="GeneID" id="99647003"/>
<feature type="binding site" evidence="6">
    <location>
        <position position="105"/>
    </location>
    <ligand>
        <name>a divalent metal cation</name>
        <dbReference type="ChEBI" id="CHEBI:60240"/>
        <label>2</label>
        <note>catalytic</note>
    </ligand>
</feature>